<proteinExistence type="inferred from homology"/>
<dbReference type="HOGENOM" id="CLU_052212_2_1_1"/>
<comment type="similarity">
    <text evidence="1">Belongs to the trichodiene synthase family.</text>
</comment>
<evidence type="ECO:0000256" key="2">
    <source>
        <dbReference type="ARBA" id="ARBA00023239"/>
    </source>
</evidence>
<gene>
    <name evidence="3" type="ORF">PHLGIDRAFT_80906</name>
</gene>
<evidence type="ECO:0000313" key="4">
    <source>
        <dbReference type="Proteomes" id="UP000053257"/>
    </source>
</evidence>
<keyword evidence="4" id="KW-1185">Reference proteome</keyword>
<dbReference type="SFLD" id="SFLDS00005">
    <property type="entry name" value="Isoprenoid_Synthase_Type_I"/>
    <property type="match status" value="1"/>
</dbReference>
<protein>
    <recommendedName>
        <fullName evidence="5">Terpene synthase</fullName>
    </recommendedName>
</protein>
<reference evidence="3 4" key="1">
    <citation type="journal article" date="2014" name="PLoS Genet.">
        <title>Analysis of the Phlebiopsis gigantea genome, transcriptome and secretome provides insight into its pioneer colonization strategies of wood.</title>
        <authorList>
            <person name="Hori C."/>
            <person name="Ishida T."/>
            <person name="Igarashi K."/>
            <person name="Samejima M."/>
            <person name="Suzuki H."/>
            <person name="Master E."/>
            <person name="Ferreira P."/>
            <person name="Ruiz-Duenas F.J."/>
            <person name="Held B."/>
            <person name="Canessa P."/>
            <person name="Larrondo L.F."/>
            <person name="Schmoll M."/>
            <person name="Druzhinina I.S."/>
            <person name="Kubicek C.P."/>
            <person name="Gaskell J.A."/>
            <person name="Kersten P."/>
            <person name="St John F."/>
            <person name="Glasner J."/>
            <person name="Sabat G."/>
            <person name="Splinter BonDurant S."/>
            <person name="Syed K."/>
            <person name="Yadav J."/>
            <person name="Mgbeahuruike A.C."/>
            <person name="Kovalchuk A."/>
            <person name="Asiegbu F.O."/>
            <person name="Lackner G."/>
            <person name="Hoffmeister D."/>
            <person name="Rencoret J."/>
            <person name="Gutierrez A."/>
            <person name="Sun H."/>
            <person name="Lindquist E."/>
            <person name="Barry K."/>
            <person name="Riley R."/>
            <person name="Grigoriev I.V."/>
            <person name="Henrissat B."/>
            <person name="Kues U."/>
            <person name="Berka R.M."/>
            <person name="Martinez A.T."/>
            <person name="Covert S.F."/>
            <person name="Blanchette R.A."/>
            <person name="Cullen D."/>
        </authorList>
    </citation>
    <scope>NUCLEOTIDE SEQUENCE [LARGE SCALE GENOMIC DNA]</scope>
    <source>
        <strain evidence="3 4">11061_1 CR5-6</strain>
    </source>
</reference>
<accession>A0A0C3RYD0</accession>
<sequence>MKSIGISIQGIQSNADGTVEKRTREQAAQWNLGDISLKRYEPALITSCDIASMAYSHTPTDVQVHIALYTLLAICIDDYHVSDIALGEFMDRMYSGTAQLHPLLDRFVENLRDMRKFFSPYASKLIIKSSIDFVNNMAVDVELAGMSLRPTALAYVTSKRFYNGIGDAYACFVWDKFAFPRVATYLQAVPDMNIFCDYVNDIFSFYKEELAHETKNFVHDRAFVTNKDVASALYDIVDETVVATNNVRQILVGEKEKQTWETFINTYLAFHLETPRYRLHEILGDEYH</sequence>
<dbReference type="EMBL" id="KN840883">
    <property type="protein sequence ID" value="KIP01167.1"/>
    <property type="molecule type" value="Genomic_DNA"/>
</dbReference>
<dbReference type="InterPro" id="IPR024652">
    <property type="entry name" value="Trichodiene_synth"/>
</dbReference>
<dbReference type="InterPro" id="IPR008949">
    <property type="entry name" value="Isoprenoid_synthase_dom_sf"/>
</dbReference>
<evidence type="ECO:0000256" key="1">
    <source>
        <dbReference type="ARBA" id="ARBA00007946"/>
    </source>
</evidence>
<name>A0A0C3RYD0_PHLG1</name>
<dbReference type="Pfam" id="PF06330">
    <property type="entry name" value="TRI5"/>
    <property type="match status" value="1"/>
</dbReference>
<dbReference type="STRING" id="745531.A0A0C3RYD0"/>
<dbReference type="SFLD" id="SFLDG01021">
    <property type="entry name" value="Trichodiene_Synthase_Like"/>
    <property type="match status" value="1"/>
</dbReference>
<dbReference type="GO" id="GO:0016838">
    <property type="term" value="F:carbon-oxygen lyase activity, acting on phosphates"/>
    <property type="evidence" value="ECO:0007669"/>
    <property type="project" value="InterPro"/>
</dbReference>
<evidence type="ECO:0000313" key="3">
    <source>
        <dbReference type="EMBL" id="KIP01167.1"/>
    </source>
</evidence>
<dbReference type="Proteomes" id="UP000053257">
    <property type="component" value="Unassembled WGS sequence"/>
</dbReference>
<dbReference type="AlphaFoldDB" id="A0A0C3RYD0"/>
<organism evidence="3 4">
    <name type="scientific">Phlebiopsis gigantea (strain 11061_1 CR5-6)</name>
    <name type="common">White-rot fungus</name>
    <name type="synonym">Peniophora gigantea</name>
    <dbReference type="NCBI Taxonomy" id="745531"/>
    <lineage>
        <taxon>Eukaryota</taxon>
        <taxon>Fungi</taxon>
        <taxon>Dikarya</taxon>
        <taxon>Basidiomycota</taxon>
        <taxon>Agaricomycotina</taxon>
        <taxon>Agaricomycetes</taxon>
        <taxon>Polyporales</taxon>
        <taxon>Phanerochaetaceae</taxon>
        <taxon>Phlebiopsis</taxon>
    </lineage>
</organism>
<evidence type="ECO:0008006" key="5">
    <source>
        <dbReference type="Google" id="ProtNLM"/>
    </source>
</evidence>
<dbReference type="OrthoDB" id="2998174at2759"/>
<keyword evidence="2" id="KW-0456">Lyase</keyword>
<dbReference type="SUPFAM" id="SSF48576">
    <property type="entry name" value="Terpenoid synthases"/>
    <property type="match status" value="1"/>
</dbReference>
<dbReference type="Gene3D" id="1.10.600.10">
    <property type="entry name" value="Farnesyl Diphosphate Synthase"/>
    <property type="match status" value="1"/>
</dbReference>